<feature type="compositionally biased region" description="Polar residues" evidence="2">
    <location>
        <begin position="147"/>
        <end position="168"/>
    </location>
</feature>
<evidence type="ECO:0000313" key="7">
    <source>
        <dbReference type="RefSeq" id="XP_071931751.1"/>
    </source>
</evidence>
<protein>
    <submittedName>
        <fullName evidence="4 5">Uncharacterized protein</fullName>
    </submittedName>
</protein>
<proteinExistence type="predicted"/>
<feature type="region of interest" description="Disordered" evidence="2">
    <location>
        <begin position="84"/>
        <end position="120"/>
    </location>
</feature>
<reference evidence="4 5" key="1">
    <citation type="submission" date="2025-05" db="UniProtKB">
        <authorList>
            <consortium name="RefSeq"/>
        </authorList>
    </citation>
    <scope>IDENTIFICATION</scope>
    <source>
        <tissue evidence="4 5">Leaves</tissue>
    </source>
</reference>
<dbReference type="Proteomes" id="UP001652660">
    <property type="component" value="Chromosome 2c"/>
</dbReference>
<evidence type="ECO:0000256" key="1">
    <source>
        <dbReference type="SAM" id="Coils"/>
    </source>
</evidence>
<keyword evidence="1" id="KW-0175">Coiled coil</keyword>
<keyword evidence="3" id="KW-1185">Reference proteome</keyword>
<name>A0ABM4WJ41_COFAR</name>
<gene>
    <name evidence="4 5 6 7" type="primary">LOC140035291</name>
</gene>
<feature type="coiled-coil region" evidence="1">
    <location>
        <begin position="392"/>
        <end position="468"/>
    </location>
</feature>
<evidence type="ECO:0000313" key="6">
    <source>
        <dbReference type="RefSeq" id="XP_071931750.1"/>
    </source>
</evidence>
<evidence type="ECO:0000256" key="2">
    <source>
        <dbReference type="SAM" id="MobiDB-lite"/>
    </source>
</evidence>
<dbReference type="RefSeq" id="XP_071931749.1">
    <property type="nucleotide sequence ID" value="XM_072075648.1"/>
</dbReference>
<evidence type="ECO:0000313" key="5">
    <source>
        <dbReference type="RefSeq" id="XP_071931749.1"/>
    </source>
</evidence>
<dbReference type="RefSeq" id="XP_071931748.1">
    <property type="nucleotide sequence ID" value="XM_072075647.1"/>
</dbReference>
<dbReference type="RefSeq" id="XP_071931751.1">
    <property type="nucleotide sequence ID" value="XM_072075650.1"/>
</dbReference>
<sequence>MTIPTHRKHSLITKGYDVWWSTRSNSVSSTPFKFTIKISQQSSKKGKVTPANESVHHDEAIAIVTGLTSSTLRSNKIISSPSKNIAAKNKSSKDSRQAIKEAQPVIPAKKTPPKVSKFVSATRTEEDVEIETVDDRDSIKAIEKEGTQVQDVGSTQRGAHSLASGSNSQDRHWNRSKKRTSSDLEEVSFTPPSVGVSPLKVIIFQFFPSFFFCKNVFPFQPPFLEFHQEGVGNNSPPELEADDIISNNKSEEIAISTQKQFTPSGDTSSMHKKELTSSHEIRKRPKVVLVSEFHGQKLIQAHRRKYLQSLWMDVRGQILDTPIEQIFSLKECAEEIIAEIKRTDPTNGLPLKDHLIELFAKAEAYDVLASLSWERMSKETHAELLSKVTVQLERVKAKEGELTCHLQSLEEKLQSIEDRKKVLQQELINLEKQNLEISSTIDQKHETFKEIQTEITQAHDELSSIENTSILTDDAVKELKDMKSVLESHKVVVVEYKFDI</sequence>
<feature type="region of interest" description="Disordered" evidence="2">
    <location>
        <begin position="144"/>
        <end position="189"/>
    </location>
</feature>
<organism evidence="3 5">
    <name type="scientific">Coffea arabica</name>
    <name type="common">Arabian coffee</name>
    <dbReference type="NCBI Taxonomy" id="13443"/>
    <lineage>
        <taxon>Eukaryota</taxon>
        <taxon>Viridiplantae</taxon>
        <taxon>Streptophyta</taxon>
        <taxon>Embryophyta</taxon>
        <taxon>Tracheophyta</taxon>
        <taxon>Spermatophyta</taxon>
        <taxon>Magnoliopsida</taxon>
        <taxon>eudicotyledons</taxon>
        <taxon>Gunneridae</taxon>
        <taxon>Pentapetalae</taxon>
        <taxon>asterids</taxon>
        <taxon>lamiids</taxon>
        <taxon>Gentianales</taxon>
        <taxon>Rubiaceae</taxon>
        <taxon>Ixoroideae</taxon>
        <taxon>Gardenieae complex</taxon>
        <taxon>Bertiereae - Coffeeae clade</taxon>
        <taxon>Coffeeae</taxon>
        <taxon>Coffea</taxon>
    </lineage>
</organism>
<evidence type="ECO:0000313" key="4">
    <source>
        <dbReference type="RefSeq" id="XP_071931748.1"/>
    </source>
</evidence>
<dbReference type="RefSeq" id="XP_071931750.1">
    <property type="nucleotide sequence ID" value="XM_072075649.1"/>
</dbReference>
<dbReference type="GeneID" id="140035291"/>
<accession>A0ABM4WJ41</accession>
<evidence type="ECO:0000313" key="3">
    <source>
        <dbReference type="Proteomes" id="UP001652660"/>
    </source>
</evidence>